<protein>
    <submittedName>
        <fullName evidence="2">FACT complex subunit SSRP1</fullName>
    </submittedName>
</protein>
<name>A0AC34RR45_9BILA</name>
<evidence type="ECO:0000313" key="2">
    <source>
        <dbReference type="WBParaSite" id="JU765_v2.g9140.t2"/>
    </source>
</evidence>
<sequence length="256" mass="29791">MSLGKMKTSIATKWKEEIKTMDTAIKGWNYGETEIVGKNLQFKVNGVPAFEIPLSNVSNCSSNKNEAIIEFHGNDDCSVGLVEMRFHIPQPDGAGDEETASELFRQNIMQFADVEMETELPIVLLTGMPCQTPRGRYDIKVFPTFLSFHGKSYDYKILNKSVTRLFLLPHKDNRRMYFVDNRRMYFVMHINPPIRQGQTRYSYIVFEFVKDEKAEIELNLTEEQLKTQYKNRIEKNLVGYLYEIVVKLFRVFVGIK</sequence>
<dbReference type="Proteomes" id="UP000887576">
    <property type="component" value="Unplaced"/>
</dbReference>
<proteinExistence type="predicted"/>
<reference evidence="2" key="1">
    <citation type="submission" date="2022-11" db="UniProtKB">
        <authorList>
            <consortium name="WormBaseParasite"/>
        </authorList>
    </citation>
    <scope>IDENTIFICATION</scope>
</reference>
<organism evidence="1 2">
    <name type="scientific">Panagrolaimus sp. JU765</name>
    <dbReference type="NCBI Taxonomy" id="591449"/>
    <lineage>
        <taxon>Eukaryota</taxon>
        <taxon>Metazoa</taxon>
        <taxon>Ecdysozoa</taxon>
        <taxon>Nematoda</taxon>
        <taxon>Chromadorea</taxon>
        <taxon>Rhabditida</taxon>
        <taxon>Tylenchina</taxon>
        <taxon>Panagrolaimomorpha</taxon>
        <taxon>Panagrolaimoidea</taxon>
        <taxon>Panagrolaimidae</taxon>
        <taxon>Panagrolaimus</taxon>
    </lineage>
</organism>
<accession>A0AC34RR45</accession>
<evidence type="ECO:0000313" key="1">
    <source>
        <dbReference type="Proteomes" id="UP000887576"/>
    </source>
</evidence>
<dbReference type="WBParaSite" id="JU765_v2.g9140.t2">
    <property type="protein sequence ID" value="JU765_v2.g9140.t2"/>
    <property type="gene ID" value="JU765_v2.g9140"/>
</dbReference>